<evidence type="ECO:0000313" key="2">
    <source>
        <dbReference type="Proteomes" id="UP000051952"/>
    </source>
</evidence>
<keyword evidence="2" id="KW-1185">Reference proteome</keyword>
<accession>A0A0S4JAZ0</accession>
<dbReference type="EMBL" id="CYKH01001106">
    <property type="protein sequence ID" value="CUG83891.1"/>
    <property type="molecule type" value="Genomic_DNA"/>
</dbReference>
<gene>
    <name evidence="1" type="ORF">BSAL_87885</name>
</gene>
<dbReference type="Proteomes" id="UP000051952">
    <property type="component" value="Unassembled WGS sequence"/>
</dbReference>
<organism evidence="1 2">
    <name type="scientific">Bodo saltans</name>
    <name type="common">Flagellated protozoan</name>
    <dbReference type="NCBI Taxonomy" id="75058"/>
    <lineage>
        <taxon>Eukaryota</taxon>
        <taxon>Discoba</taxon>
        <taxon>Euglenozoa</taxon>
        <taxon>Kinetoplastea</taxon>
        <taxon>Metakinetoplastina</taxon>
        <taxon>Eubodonida</taxon>
        <taxon>Bodonidae</taxon>
        <taxon>Bodo</taxon>
    </lineage>
</organism>
<proteinExistence type="predicted"/>
<dbReference type="AlphaFoldDB" id="A0A0S4JAZ0"/>
<reference evidence="2" key="1">
    <citation type="submission" date="2015-09" db="EMBL/GenBank/DDBJ databases">
        <authorList>
            <consortium name="Pathogen Informatics"/>
        </authorList>
    </citation>
    <scope>NUCLEOTIDE SEQUENCE [LARGE SCALE GENOMIC DNA]</scope>
    <source>
        <strain evidence="2">Lake Konstanz</strain>
    </source>
</reference>
<evidence type="ECO:0000313" key="1">
    <source>
        <dbReference type="EMBL" id="CUG83891.1"/>
    </source>
</evidence>
<protein>
    <submittedName>
        <fullName evidence="1">Uncharacterized protein</fullName>
    </submittedName>
</protein>
<name>A0A0S4JAZ0_BODSA</name>
<dbReference type="VEuPathDB" id="TriTrypDB:BSAL_87885"/>
<sequence>MTLMANELLQPKFCSFCGVPLCSRQDDQFQLVFFHCHHCGGPTTCPPRPSKQTGNQTPLEWAAFSSEAARDTVLTDFLTAFSDKATASMKSIDAKDDAASGFLMTSPHAARHQLSSVMATHEAAILHLKRIHEAEVRKLRSQLEVAAALNTQLQADVSRLEGQQNTNWRSAQDMSETVEDVRAAAVLETERKWRLLSDRESALRAERDGEVAAAWRLLVNAAQPRPV</sequence>